<organism evidence="2 3">
    <name type="scientific">Parachaetomium inaequale</name>
    <dbReference type="NCBI Taxonomy" id="2588326"/>
    <lineage>
        <taxon>Eukaryota</taxon>
        <taxon>Fungi</taxon>
        <taxon>Dikarya</taxon>
        <taxon>Ascomycota</taxon>
        <taxon>Pezizomycotina</taxon>
        <taxon>Sordariomycetes</taxon>
        <taxon>Sordariomycetidae</taxon>
        <taxon>Sordariales</taxon>
        <taxon>Chaetomiaceae</taxon>
        <taxon>Parachaetomium</taxon>
    </lineage>
</organism>
<sequence>MDQDSFPEEGAKQTAATFSASSQAKAVQEAEEALGAWFSGERELTDEEFDKYGDVIFNSLPADDPSSETPIEEASQAGYAGGAHDATEDGQPSEASSTSPHAASPTGTPSTATPSTATPSTATPSAATPSPTPPDLAALGREGDRYKIVPMPSLNPRPVRPKYRVIRDRHTNVPLAVYQPKTGLINLWRLVQPVGVDRSRFQKIRYRIPLHEREGKHGGALVAGTWVKFDVALRVVDQHKLPPELKEVVLLAREDCDCELGVAGPAQPGVAGSSNQAA</sequence>
<dbReference type="AlphaFoldDB" id="A0AAN6SM18"/>
<protein>
    <submittedName>
        <fullName evidence="2">Uncharacterized protein</fullName>
    </submittedName>
</protein>
<comment type="caution">
    <text evidence="2">The sequence shown here is derived from an EMBL/GenBank/DDBJ whole genome shotgun (WGS) entry which is preliminary data.</text>
</comment>
<gene>
    <name evidence="2" type="ORF">C8A01DRAFT_40955</name>
</gene>
<evidence type="ECO:0000256" key="1">
    <source>
        <dbReference type="SAM" id="MobiDB-lite"/>
    </source>
</evidence>
<feature type="region of interest" description="Disordered" evidence="1">
    <location>
        <begin position="55"/>
        <end position="139"/>
    </location>
</feature>
<feature type="compositionally biased region" description="Low complexity" evidence="1">
    <location>
        <begin position="12"/>
        <end position="26"/>
    </location>
</feature>
<proteinExistence type="predicted"/>
<dbReference type="EMBL" id="MU854591">
    <property type="protein sequence ID" value="KAK4032609.1"/>
    <property type="molecule type" value="Genomic_DNA"/>
</dbReference>
<feature type="region of interest" description="Disordered" evidence="1">
    <location>
        <begin position="1"/>
        <end position="31"/>
    </location>
</feature>
<evidence type="ECO:0000313" key="2">
    <source>
        <dbReference type="EMBL" id="KAK4032609.1"/>
    </source>
</evidence>
<reference evidence="3" key="1">
    <citation type="journal article" date="2023" name="Mol. Phylogenet. Evol.">
        <title>Genome-scale phylogeny and comparative genomics of the fungal order Sordariales.</title>
        <authorList>
            <person name="Hensen N."/>
            <person name="Bonometti L."/>
            <person name="Westerberg I."/>
            <person name="Brannstrom I.O."/>
            <person name="Guillou S."/>
            <person name="Cros-Aarteil S."/>
            <person name="Calhoun S."/>
            <person name="Haridas S."/>
            <person name="Kuo A."/>
            <person name="Mondo S."/>
            <person name="Pangilinan J."/>
            <person name="Riley R."/>
            <person name="LaButti K."/>
            <person name="Andreopoulos B."/>
            <person name="Lipzen A."/>
            <person name="Chen C."/>
            <person name="Yan M."/>
            <person name="Daum C."/>
            <person name="Ng V."/>
            <person name="Clum A."/>
            <person name="Steindorff A."/>
            <person name="Ohm R.A."/>
            <person name="Martin F."/>
            <person name="Silar P."/>
            <person name="Natvig D.O."/>
            <person name="Lalanne C."/>
            <person name="Gautier V."/>
            <person name="Ament-Velasquez S.L."/>
            <person name="Kruys A."/>
            <person name="Hutchinson M.I."/>
            <person name="Powell A.J."/>
            <person name="Barry K."/>
            <person name="Miller A.N."/>
            <person name="Grigoriev I.V."/>
            <person name="Debuchy R."/>
            <person name="Gladieux P."/>
            <person name="Hiltunen Thoren M."/>
            <person name="Johannesson H."/>
        </authorList>
    </citation>
    <scope>NUCLEOTIDE SEQUENCE [LARGE SCALE GENOMIC DNA]</scope>
    <source>
        <strain evidence="3">CBS 284.82</strain>
    </source>
</reference>
<keyword evidence="3" id="KW-1185">Reference proteome</keyword>
<name>A0AAN6SM18_9PEZI</name>
<dbReference type="Proteomes" id="UP001303115">
    <property type="component" value="Unassembled WGS sequence"/>
</dbReference>
<evidence type="ECO:0000313" key="3">
    <source>
        <dbReference type="Proteomes" id="UP001303115"/>
    </source>
</evidence>
<accession>A0AAN6SM18</accession>
<feature type="compositionally biased region" description="Low complexity" evidence="1">
    <location>
        <begin position="92"/>
        <end position="129"/>
    </location>
</feature>